<dbReference type="Proteomes" id="UP000608071">
    <property type="component" value="Unassembled WGS sequence"/>
</dbReference>
<reference evidence="3 4" key="1">
    <citation type="submission" date="2020-08" db="EMBL/GenBank/DDBJ databases">
        <title>A Genomic Blueprint of the Chicken Gut Microbiome.</title>
        <authorList>
            <person name="Gilroy R."/>
            <person name="Ravi A."/>
            <person name="Getino M."/>
            <person name="Pursley I."/>
            <person name="Horton D.L."/>
            <person name="Alikhan N.-F."/>
            <person name="Baker D."/>
            <person name="Gharbi K."/>
            <person name="Hall N."/>
            <person name="Watson M."/>
            <person name="Adriaenssens E.M."/>
            <person name="Foster-Nyarko E."/>
            <person name="Jarju S."/>
            <person name="Secka A."/>
            <person name="Antonio M."/>
            <person name="Oren A."/>
            <person name="Chaudhuri R."/>
            <person name="La Ragione R.M."/>
            <person name="Hildebrand F."/>
            <person name="Pallen M.J."/>
        </authorList>
    </citation>
    <scope>NUCLEOTIDE SEQUENCE [LARGE SCALE GENOMIC DNA]</scope>
    <source>
        <strain evidence="3 4">Sa2BVA9</strain>
    </source>
</reference>
<feature type="domain" description="Solute-binding protein family 5" evidence="2">
    <location>
        <begin position="94"/>
        <end position="450"/>
    </location>
</feature>
<keyword evidence="4" id="KW-1185">Reference proteome</keyword>
<dbReference type="Gene3D" id="3.10.105.10">
    <property type="entry name" value="Dipeptide-binding Protein, Domain 3"/>
    <property type="match status" value="1"/>
</dbReference>
<feature type="chain" id="PRO_5046936329" evidence="1">
    <location>
        <begin position="24"/>
        <end position="535"/>
    </location>
</feature>
<dbReference type="PROSITE" id="PS51257">
    <property type="entry name" value="PROKAR_LIPOPROTEIN"/>
    <property type="match status" value="1"/>
</dbReference>
<organism evidence="3 4">
    <name type="scientific">Paenibacillus gallinarum</name>
    <dbReference type="NCBI Taxonomy" id="2762232"/>
    <lineage>
        <taxon>Bacteria</taxon>
        <taxon>Bacillati</taxon>
        <taxon>Bacillota</taxon>
        <taxon>Bacilli</taxon>
        <taxon>Bacillales</taxon>
        <taxon>Paenibacillaceae</taxon>
        <taxon>Paenibacillus</taxon>
    </lineage>
</organism>
<evidence type="ECO:0000313" key="4">
    <source>
        <dbReference type="Proteomes" id="UP000608071"/>
    </source>
</evidence>
<proteinExistence type="predicted"/>
<evidence type="ECO:0000256" key="1">
    <source>
        <dbReference type="SAM" id="SignalP"/>
    </source>
</evidence>
<dbReference type="SUPFAM" id="SSF53850">
    <property type="entry name" value="Periplasmic binding protein-like II"/>
    <property type="match status" value="1"/>
</dbReference>
<dbReference type="EMBL" id="JACSQL010000001">
    <property type="protein sequence ID" value="MBD7966586.1"/>
    <property type="molecule type" value="Genomic_DNA"/>
</dbReference>
<dbReference type="PANTHER" id="PTHR30290">
    <property type="entry name" value="PERIPLASMIC BINDING COMPONENT OF ABC TRANSPORTER"/>
    <property type="match status" value="1"/>
</dbReference>
<dbReference type="Pfam" id="PF00496">
    <property type="entry name" value="SBP_bac_5"/>
    <property type="match status" value="1"/>
</dbReference>
<feature type="signal peptide" evidence="1">
    <location>
        <begin position="1"/>
        <end position="23"/>
    </location>
</feature>
<dbReference type="CDD" id="cd00995">
    <property type="entry name" value="PBP2_NikA_DppA_OppA_like"/>
    <property type="match status" value="1"/>
</dbReference>
<dbReference type="PANTHER" id="PTHR30290:SF59">
    <property type="entry name" value="OLIGOPEPTIDE ABC TRANSPORTER,SUBSTRATE-BINDING PROTEIN"/>
    <property type="match status" value="1"/>
</dbReference>
<comment type="caution">
    <text evidence="3">The sequence shown here is derived from an EMBL/GenBank/DDBJ whole genome shotgun (WGS) entry which is preliminary data.</text>
</comment>
<dbReference type="InterPro" id="IPR030678">
    <property type="entry name" value="Peptide/Ni-bd"/>
</dbReference>
<gene>
    <name evidence="3" type="ORF">H9647_00765</name>
</gene>
<dbReference type="RefSeq" id="WP_191797269.1">
    <property type="nucleotide sequence ID" value="NZ_JACSQL010000001.1"/>
</dbReference>
<keyword evidence="1" id="KW-0732">Signal</keyword>
<accession>A0ABR8SSW9</accession>
<dbReference type="InterPro" id="IPR000914">
    <property type="entry name" value="SBP_5_dom"/>
</dbReference>
<evidence type="ECO:0000259" key="2">
    <source>
        <dbReference type="Pfam" id="PF00496"/>
    </source>
</evidence>
<dbReference type="Gene3D" id="3.90.76.10">
    <property type="entry name" value="Dipeptide-binding Protein, Domain 1"/>
    <property type="match status" value="1"/>
</dbReference>
<name>A0ABR8SSW9_9BACL</name>
<dbReference type="InterPro" id="IPR039424">
    <property type="entry name" value="SBP_5"/>
</dbReference>
<sequence>MKYLKWIRNMLPLLLILGLLLTACDKQEDQTKVGNAGNELTGEVSSPERGGSINIAVQDDPKVMNPLYATDRITLTVNQSLYAPLFYMDNGKKVYALAERAYASKDYKTYFIKLKEGLTWHDGKAITADDIVFTVNQIIDETQNSPFRSQYDFDGQPVKVIKIDELTVKFVLPEAAPSFEGALMYLYPIPKHIYQGEKDIAHSSKNDHPIGSGPFKYKEYVSGEHLTLERFEDYYDGAAYLDTISYQIMDSDTADQALHEGAVQMSLIDTQEYETLNESGEYNLVTYADGRLEYMVFNMNTPEMKKKEVREAIAYALDKEEMIRISYLSSRFADQASSIFTPDTLYHTSEVRTYDYDPEKSKELLEQANVSNIKIRLAYVKSSKTQMNQALYIQQKLKKVGIEVELKPLEASVYEKRKLDKNNTDFELSLAGYILGPDPVSYESLYKSSGVYNESHAENEDLDTLWERASVEVDSAARQKLYVQIQQKIAKELQVLPIAYTKSVIAVSKGYGGLEDAIAQPIVLFRDLSKIYLIK</sequence>
<dbReference type="Gene3D" id="3.40.190.10">
    <property type="entry name" value="Periplasmic binding protein-like II"/>
    <property type="match status" value="1"/>
</dbReference>
<evidence type="ECO:0000313" key="3">
    <source>
        <dbReference type="EMBL" id="MBD7966586.1"/>
    </source>
</evidence>
<protein>
    <submittedName>
        <fullName evidence="3">ABC transporter substrate-binding protein</fullName>
    </submittedName>
</protein>
<dbReference type="PIRSF" id="PIRSF002741">
    <property type="entry name" value="MppA"/>
    <property type="match status" value="1"/>
</dbReference>